<keyword evidence="1" id="KW-1133">Transmembrane helix</keyword>
<dbReference type="EMBL" id="VHSH01000013">
    <property type="protein sequence ID" value="TQV71912.1"/>
    <property type="molecule type" value="Genomic_DNA"/>
</dbReference>
<proteinExistence type="predicted"/>
<dbReference type="Proteomes" id="UP000315252">
    <property type="component" value="Unassembled WGS sequence"/>
</dbReference>
<feature type="transmembrane region" description="Helical" evidence="1">
    <location>
        <begin position="190"/>
        <end position="212"/>
    </location>
</feature>
<comment type="caution">
    <text evidence="2">The sequence shown here is derived from an EMBL/GenBank/DDBJ whole genome shotgun (WGS) entry which is preliminary data.</text>
</comment>
<feature type="transmembrane region" description="Helical" evidence="1">
    <location>
        <begin position="87"/>
        <end position="105"/>
    </location>
</feature>
<keyword evidence="3" id="KW-1185">Reference proteome</keyword>
<feature type="transmembrane region" description="Helical" evidence="1">
    <location>
        <begin position="7"/>
        <end position="25"/>
    </location>
</feature>
<sequence>MIFPWRIFVTIVPLMIALLALQFFVPDTELRATMAESWWQSQLKPAAYSGGFIGYATAVSVHILICIVVIAFNLYHIRACEKSSRRRLLSIAIAYLLLLSGLLIATNHPGLAAYKITFLNFRELYAGSHLFDVLQTMLGVQVIVPTLFGIAAVIFAATGAESLFVDFDKEAPKLSEAELKAKIAILKRGFQSLSIVLVSTTIAAAVFFHLPARLYKEDGEKIVTAYADEVTIFWGAIFTLTLIATYAPHLFRLRSLSKSYAKALKRSADGSGLPEWLSDTALFGNFKTHLTTLFTLLAPLITGSLSTIIQSLPL</sequence>
<feature type="transmembrane region" description="Helical" evidence="1">
    <location>
        <begin position="142"/>
        <end position="165"/>
    </location>
</feature>
<evidence type="ECO:0000313" key="2">
    <source>
        <dbReference type="EMBL" id="TQV71912.1"/>
    </source>
</evidence>
<dbReference type="AlphaFoldDB" id="A0A545T408"/>
<feature type="transmembrane region" description="Helical" evidence="1">
    <location>
        <begin position="232"/>
        <end position="251"/>
    </location>
</feature>
<reference evidence="2 3" key="1">
    <citation type="submission" date="2019-06" db="EMBL/GenBank/DDBJ databases">
        <title>Whole genome sequence for Rhodospirillaceae sp. R148.</title>
        <authorList>
            <person name="Wang G."/>
        </authorList>
    </citation>
    <scope>NUCLEOTIDE SEQUENCE [LARGE SCALE GENOMIC DNA]</scope>
    <source>
        <strain evidence="2 3">R148</strain>
    </source>
</reference>
<dbReference type="RefSeq" id="WP_142899459.1">
    <property type="nucleotide sequence ID" value="NZ_ML660064.1"/>
</dbReference>
<evidence type="ECO:0000256" key="1">
    <source>
        <dbReference type="SAM" id="Phobius"/>
    </source>
</evidence>
<evidence type="ECO:0000313" key="3">
    <source>
        <dbReference type="Proteomes" id="UP000315252"/>
    </source>
</evidence>
<keyword evidence="1" id="KW-0472">Membrane</keyword>
<gene>
    <name evidence="2" type="ORF">FKG95_26405</name>
</gene>
<organism evidence="2 3">
    <name type="scientific">Denitrobaculum tricleocarpae</name>
    <dbReference type="NCBI Taxonomy" id="2591009"/>
    <lineage>
        <taxon>Bacteria</taxon>
        <taxon>Pseudomonadati</taxon>
        <taxon>Pseudomonadota</taxon>
        <taxon>Alphaproteobacteria</taxon>
        <taxon>Rhodospirillales</taxon>
        <taxon>Rhodospirillaceae</taxon>
        <taxon>Denitrobaculum</taxon>
    </lineage>
</organism>
<protein>
    <submittedName>
        <fullName evidence="2">Uncharacterized protein</fullName>
    </submittedName>
</protein>
<name>A0A545T408_9PROT</name>
<feature type="transmembrane region" description="Helical" evidence="1">
    <location>
        <begin position="52"/>
        <end position="75"/>
    </location>
</feature>
<keyword evidence="1" id="KW-0812">Transmembrane</keyword>
<accession>A0A545T408</accession>